<dbReference type="RefSeq" id="WP_184342330.1">
    <property type="nucleotide sequence ID" value="NZ_JACHIG010000010.1"/>
</dbReference>
<feature type="domain" description="FAD dependent oxidoreductase" evidence="2">
    <location>
        <begin position="5"/>
        <end position="331"/>
    </location>
</feature>
<gene>
    <name evidence="3" type="ORF">HNQ65_004081</name>
</gene>
<dbReference type="Pfam" id="PF01266">
    <property type="entry name" value="DAO"/>
    <property type="match status" value="1"/>
</dbReference>
<dbReference type="EMBL" id="JACHIG010000010">
    <property type="protein sequence ID" value="MBB5034476.1"/>
    <property type="molecule type" value="Genomic_DNA"/>
</dbReference>
<dbReference type="InterPro" id="IPR036188">
    <property type="entry name" value="FAD/NAD-bd_sf"/>
</dbReference>
<dbReference type="Gene3D" id="3.30.9.10">
    <property type="entry name" value="D-Amino Acid Oxidase, subunit A, domain 2"/>
    <property type="match status" value="1"/>
</dbReference>
<accession>A0A7W8DM33</accession>
<sequence length="350" mass="39734">MPSPRILIIGQGLAGTALAWRLWERGVPFLIVDRAEALTCSKVAAGLMTPITGMRLTVSWRYAQFYREALPFYRRCGRLLHQRFCFPRGYVRLLKSEAEIAKWHKRRQDADMQPFLHPQRPVLDADVIHAPENGFQQRHAAWLDTPAYLEASRGFFEQQGAWMQAHVKPEDVHDDAAGVEWRGELFSHVIWAQGWNAQQHPLFHWVPFQSARGTILTVQADLRGERRILNRSCWLLLRPDGSLRAGSTYEWQFDNPHTPAPDQLQQLEQNLASLLKVPAQITAAQTAVRPIIKNHQALMGTHPSHPRVAFLNGLGSKGSLRAPWLARHLVEHLLDGAALDPAFDLQHNGV</sequence>
<dbReference type="GO" id="GO:0016491">
    <property type="term" value="F:oxidoreductase activity"/>
    <property type="evidence" value="ECO:0007669"/>
    <property type="project" value="UniProtKB-KW"/>
</dbReference>
<dbReference type="InterPro" id="IPR006076">
    <property type="entry name" value="FAD-dep_OxRdtase"/>
</dbReference>
<proteinExistence type="predicted"/>
<keyword evidence="4" id="KW-1185">Reference proteome</keyword>
<evidence type="ECO:0000313" key="3">
    <source>
        <dbReference type="EMBL" id="MBB5034476.1"/>
    </source>
</evidence>
<reference evidence="3 4" key="1">
    <citation type="submission" date="2020-08" db="EMBL/GenBank/DDBJ databases">
        <title>Genomic Encyclopedia of Type Strains, Phase IV (KMG-IV): sequencing the most valuable type-strain genomes for metagenomic binning, comparative biology and taxonomic classification.</title>
        <authorList>
            <person name="Goeker M."/>
        </authorList>
    </citation>
    <scope>NUCLEOTIDE SEQUENCE [LARGE SCALE GENOMIC DNA]</scope>
    <source>
        <strain evidence="3 4">DSM 12252</strain>
    </source>
</reference>
<organism evidence="3 4">
    <name type="scientific">Prosthecobacter vanneervenii</name>
    <dbReference type="NCBI Taxonomy" id="48466"/>
    <lineage>
        <taxon>Bacteria</taxon>
        <taxon>Pseudomonadati</taxon>
        <taxon>Verrucomicrobiota</taxon>
        <taxon>Verrucomicrobiia</taxon>
        <taxon>Verrucomicrobiales</taxon>
        <taxon>Verrucomicrobiaceae</taxon>
        <taxon>Prosthecobacter</taxon>
    </lineage>
</organism>
<dbReference type="Gene3D" id="3.50.50.60">
    <property type="entry name" value="FAD/NAD(P)-binding domain"/>
    <property type="match status" value="1"/>
</dbReference>
<dbReference type="GO" id="GO:0005737">
    <property type="term" value="C:cytoplasm"/>
    <property type="evidence" value="ECO:0007669"/>
    <property type="project" value="TreeGrafter"/>
</dbReference>
<dbReference type="AlphaFoldDB" id="A0A7W8DM33"/>
<protein>
    <submittedName>
        <fullName evidence="3">Glycine/D-amino acid oxidase-like deaminating enzyme</fullName>
    </submittedName>
</protein>
<evidence type="ECO:0000256" key="1">
    <source>
        <dbReference type="ARBA" id="ARBA00023002"/>
    </source>
</evidence>
<comment type="caution">
    <text evidence="3">The sequence shown here is derived from an EMBL/GenBank/DDBJ whole genome shotgun (WGS) entry which is preliminary data.</text>
</comment>
<evidence type="ECO:0000313" key="4">
    <source>
        <dbReference type="Proteomes" id="UP000590740"/>
    </source>
</evidence>
<dbReference type="PANTHER" id="PTHR13847:SF289">
    <property type="entry name" value="GLYCINE OXIDASE"/>
    <property type="match status" value="1"/>
</dbReference>
<name>A0A7W8DM33_9BACT</name>
<dbReference type="Proteomes" id="UP000590740">
    <property type="component" value="Unassembled WGS sequence"/>
</dbReference>
<evidence type="ECO:0000259" key="2">
    <source>
        <dbReference type="Pfam" id="PF01266"/>
    </source>
</evidence>
<keyword evidence="1" id="KW-0560">Oxidoreductase</keyword>
<dbReference type="PANTHER" id="PTHR13847">
    <property type="entry name" value="SARCOSINE DEHYDROGENASE-RELATED"/>
    <property type="match status" value="1"/>
</dbReference>
<dbReference type="SUPFAM" id="SSF51905">
    <property type="entry name" value="FAD/NAD(P)-binding domain"/>
    <property type="match status" value="1"/>
</dbReference>